<evidence type="ECO:0000313" key="3">
    <source>
        <dbReference type="Proteomes" id="UP000253034"/>
    </source>
</evidence>
<dbReference type="AlphaFoldDB" id="A0A369AMX1"/>
<dbReference type="CDD" id="cd02440">
    <property type="entry name" value="AdoMet_MTases"/>
    <property type="match status" value="1"/>
</dbReference>
<accession>A0A369AMX1</accession>
<dbReference type="InterPro" id="IPR041698">
    <property type="entry name" value="Methyltransf_25"/>
</dbReference>
<dbReference type="GO" id="GO:0032259">
    <property type="term" value="P:methylation"/>
    <property type="evidence" value="ECO:0007669"/>
    <property type="project" value="UniProtKB-KW"/>
</dbReference>
<dbReference type="GO" id="GO:0008168">
    <property type="term" value="F:methyltransferase activity"/>
    <property type="evidence" value="ECO:0007669"/>
    <property type="project" value="UniProtKB-KW"/>
</dbReference>
<protein>
    <submittedName>
        <fullName evidence="2">Methyltransferase family protein</fullName>
    </submittedName>
</protein>
<comment type="caution">
    <text evidence="2">The sequence shown here is derived from an EMBL/GenBank/DDBJ whole genome shotgun (WGS) entry which is preliminary data.</text>
</comment>
<gene>
    <name evidence="2" type="ORF">DFR58_12830</name>
</gene>
<reference evidence="2 3" key="1">
    <citation type="submission" date="2018-07" db="EMBL/GenBank/DDBJ databases">
        <title>Genomic Encyclopedia of Type Strains, Phase IV (KMG-IV): sequencing the most valuable type-strain genomes for metagenomic binning, comparative biology and taxonomic classification.</title>
        <authorList>
            <person name="Goeker M."/>
        </authorList>
    </citation>
    <scope>NUCLEOTIDE SEQUENCE [LARGE SCALE GENOMIC DNA]</scope>
    <source>
        <strain evidence="2 3">DSM 27016</strain>
    </source>
</reference>
<keyword evidence="2" id="KW-0489">Methyltransferase</keyword>
<name>A0A369AMX1_9FIRM</name>
<keyword evidence="2" id="KW-0808">Transferase</keyword>
<evidence type="ECO:0000259" key="1">
    <source>
        <dbReference type="Pfam" id="PF13649"/>
    </source>
</evidence>
<dbReference type="Gene3D" id="3.40.50.150">
    <property type="entry name" value="Vaccinia Virus protein VP39"/>
    <property type="match status" value="1"/>
</dbReference>
<dbReference type="EMBL" id="QPJT01000028">
    <property type="protein sequence ID" value="RCX10531.1"/>
    <property type="molecule type" value="Genomic_DNA"/>
</dbReference>
<dbReference type="InterPro" id="IPR029063">
    <property type="entry name" value="SAM-dependent_MTases_sf"/>
</dbReference>
<organism evidence="2 3">
    <name type="scientific">Anaerobacterium chartisolvens</name>
    <dbReference type="NCBI Taxonomy" id="1297424"/>
    <lineage>
        <taxon>Bacteria</taxon>
        <taxon>Bacillati</taxon>
        <taxon>Bacillota</taxon>
        <taxon>Clostridia</taxon>
        <taxon>Eubacteriales</taxon>
        <taxon>Oscillospiraceae</taxon>
        <taxon>Anaerobacterium</taxon>
    </lineage>
</organism>
<dbReference type="SUPFAM" id="SSF53335">
    <property type="entry name" value="S-adenosyl-L-methionine-dependent methyltransferases"/>
    <property type="match status" value="1"/>
</dbReference>
<proteinExistence type="predicted"/>
<feature type="domain" description="Methyltransferase" evidence="1">
    <location>
        <begin position="258"/>
        <end position="348"/>
    </location>
</feature>
<sequence length="524" mass="60645">MAINYVDSINKLEDMTNVVSLDEKDASHVEFIIEQSWIQVANGSLAERINFSHKYWTTHKIKEFILACRDNVIYNSLFRWNIIDFVIKENRVVSMISFSKEYGHSTMKRGGLNQQEENEFINEYTEESMFKRSLLLYRMIQSISDEKLSDNFIMFLKELANGDALITSTLASELLCRNANVTVPKKIVVSGHEKIEESRKSDNKALKNIKMMFEDRIDVYSYNFFEIVHPAYARQCVALAYYLNKYIGAEAGDEIRCIDVGTGPGIPLIMMLEMLPNLKVQAIEPSEAAFEYLRENIKGDRRVNCEKIDFLEMQVENRVPVIMSTGASHHFNTYFFFQKCWNVLEQNGILLVADEFISPFKDCNDRKNNLILHHLSYLLPILFEATERTTVALLSDEKLLIEWFRNYIPIAIFYAYTKQVDKSSYICRNLLKLAHSLSLPSQVSDPLVAFYRLQLLELEALVAGLDYEVEQKTYPERFCKMAKSAGFSMIDHSRVYNTIGEDQFDAGTHVFVFKKNDIFGESEL</sequence>
<evidence type="ECO:0000313" key="2">
    <source>
        <dbReference type="EMBL" id="RCX10531.1"/>
    </source>
</evidence>
<dbReference type="Pfam" id="PF13649">
    <property type="entry name" value="Methyltransf_25"/>
    <property type="match status" value="1"/>
</dbReference>
<keyword evidence="3" id="KW-1185">Reference proteome</keyword>
<dbReference type="Proteomes" id="UP000253034">
    <property type="component" value="Unassembled WGS sequence"/>
</dbReference>